<dbReference type="Pfam" id="PF00697">
    <property type="entry name" value="PRAI"/>
    <property type="match status" value="1"/>
</dbReference>
<keyword evidence="7 8" id="KW-0413">Isomerase</keyword>
<evidence type="ECO:0000256" key="7">
    <source>
        <dbReference type="ARBA" id="ARBA00023235"/>
    </source>
</evidence>
<comment type="similarity">
    <text evidence="3 8">Belongs to the TrpF family.</text>
</comment>
<dbReference type="GO" id="GO:0004640">
    <property type="term" value="F:phosphoribosylanthranilate isomerase activity"/>
    <property type="evidence" value="ECO:0007669"/>
    <property type="project" value="UniProtKB-UniRule"/>
</dbReference>
<dbReference type="EMBL" id="LMVP01000554">
    <property type="protein sequence ID" value="PAV10557.1"/>
    <property type="molecule type" value="Genomic_DNA"/>
</dbReference>
<evidence type="ECO:0000259" key="9">
    <source>
        <dbReference type="Pfam" id="PF00697"/>
    </source>
</evidence>
<organism evidence="10 11">
    <name type="scientific">Methanosarcina spelaei</name>
    <dbReference type="NCBI Taxonomy" id="1036679"/>
    <lineage>
        <taxon>Archaea</taxon>
        <taxon>Methanobacteriati</taxon>
        <taxon>Methanobacteriota</taxon>
        <taxon>Stenosarchaea group</taxon>
        <taxon>Methanomicrobia</taxon>
        <taxon>Methanosarcinales</taxon>
        <taxon>Methanosarcinaceae</taxon>
        <taxon>Methanosarcina</taxon>
    </lineage>
</organism>
<dbReference type="InterPro" id="IPR044643">
    <property type="entry name" value="TrpF_fam"/>
</dbReference>
<feature type="domain" description="N-(5'phosphoribosyl) anthranilate isomerase (PRAI)" evidence="9">
    <location>
        <begin position="10"/>
        <end position="229"/>
    </location>
</feature>
<dbReference type="PANTHER" id="PTHR42894">
    <property type="entry name" value="N-(5'-PHOSPHORIBOSYL)ANTHRANILATE ISOMERASE"/>
    <property type="match status" value="1"/>
</dbReference>
<dbReference type="InterPro" id="IPR011060">
    <property type="entry name" value="RibuloseP-bd_barrel"/>
</dbReference>
<gene>
    <name evidence="8" type="primary">trpF</name>
    <name evidence="10" type="ORF">ASJ81_13300</name>
</gene>
<protein>
    <recommendedName>
        <fullName evidence="8">N-(5'-phosphoribosyl)anthranilate isomerase</fullName>
        <shortName evidence="8">PRAI</shortName>
        <ecNumber evidence="8">5.3.1.24</ecNumber>
    </recommendedName>
</protein>
<dbReference type="EC" id="5.3.1.24" evidence="8"/>
<dbReference type="CDD" id="cd00405">
    <property type="entry name" value="PRAI"/>
    <property type="match status" value="1"/>
</dbReference>
<evidence type="ECO:0000256" key="6">
    <source>
        <dbReference type="ARBA" id="ARBA00023141"/>
    </source>
</evidence>
<dbReference type="RefSeq" id="WP_095646170.1">
    <property type="nucleotide sequence ID" value="NZ_LMVP01000554.1"/>
</dbReference>
<evidence type="ECO:0000313" key="11">
    <source>
        <dbReference type="Proteomes" id="UP000218164"/>
    </source>
</evidence>
<keyword evidence="4 8" id="KW-0028">Amino-acid biosynthesis</keyword>
<comment type="catalytic activity">
    <reaction evidence="1 8">
        <text>N-(5-phospho-beta-D-ribosyl)anthranilate = 1-(2-carboxyphenylamino)-1-deoxy-D-ribulose 5-phosphate</text>
        <dbReference type="Rhea" id="RHEA:21540"/>
        <dbReference type="ChEBI" id="CHEBI:18277"/>
        <dbReference type="ChEBI" id="CHEBI:58613"/>
        <dbReference type="EC" id="5.3.1.24"/>
    </reaction>
</comment>
<dbReference type="InterPro" id="IPR001240">
    <property type="entry name" value="PRAI_dom"/>
</dbReference>
<dbReference type="GO" id="GO:0000162">
    <property type="term" value="P:L-tryptophan biosynthetic process"/>
    <property type="evidence" value="ECO:0007669"/>
    <property type="project" value="UniProtKB-UniRule"/>
</dbReference>
<dbReference type="UniPathway" id="UPA00035">
    <property type="reaction ID" value="UER00042"/>
</dbReference>
<evidence type="ECO:0000256" key="8">
    <source>
        <dbReference type="HAMAP-Rule" id="MF_00135"/>
    </source>
</evidence>
<evidence type="ECO:0000256" key="3">
    <source>
        <dbReference type="ARBA" id="ARBA00007571"/>
    </source>
</evidence>
<evidence type="ECO:0000313" key="10">
    <source>
        <dbReference type="EMBL" id="PAV10557.1"/>
    </source>
</evidence>
<keyword evidence="5 8" id="KW-0822">Tryptophan biosynthesis</keyword>
<keyword evidence="6 8" id="KW-0057">Aromatic amino acid biosynthesis</keyword>
<name>A0A2A2HMD4_9EURY</name>
<dbReference type="Proteomes" id="UP000218164">
    <property type="component" value="Unassembled WGS sequence"/>
</dbReference>
<comment type="caution">
    <text evidence="10">The sequence shown here is derived from an EMBL/GenBank/DDBJ whole genome shotgun (WGS) entry which is preliminary data.</text>
</comment>
<dbReference type="PANTHER" id="PTHR42894:SF1">
    <property type="entry name" value="N-(5'-PHOSPHORIBOSYL)ANTHRANILATE ISOMERASE"/>
    <property type="match status" value="1"/>
</dbReference>
<reference evidence="10 11" key="1">
    <citation type="journal article" date="2017" name="BMC Genomics">
        <title>Genomic analysis of methanogenic archaea reveals a shift towards energy conservation.</title>
        <authorList>
            <person name="Gilmore S.P."/>
            <person name="Henske J.K."/>
            <person name="Sexton J.A."/>
            <person name="Solomon K.V."/>
            <person name="Seppala S."/>
            <person name="Yoo J.I."/>
            <person name="Huyett L.M."/>
            <person name="Pressman A."/>
            <person name="Cogan J.Z."/>
            <person name="Kivenson V."/>
            <person name="Peng X."/>
            <person name="Tan Y."/>
            <person name="Valentine D.L."/>
            <person name="O'Malley M.A."/>
        </authorList>
    </citation>
    <scope>NUCLEOTIDE SEQUENCE [LARGE SCALE GENOMIC DNA]</scope>
    <source>
        <strain evidence="10 11">MC-15</strain>
    </source>
</reference>
<accession>A0A2A2HMD4</accession>
<dbReference type="Gene3D" id="3.20.20.70">
    <property type="entry name" value="Aldolase class I"/>
    <property type="match status" value="1"/>
</dbReference>
<dbReference type="InterPro" id="IPR013785">
    <property type="entry name" value="Aldolase_TIM"/>
</dbReference>
<evidence type="ECO:0000256" key="1">
    <source>
        <dbReference type="ARBA" id="ARBA00001164"/>
    </source>
</evidence>
<dbReference type="AlphaFoldDB" id="A0A2A2HMD4"/>
<evidence type="ECO:0000256" key="2">
    <source>
        <dbReference type="ARBA" id="ARBA00004664"/>
    </source>
</evidence>
<dbReference type="OrthoDB" id="27513at2157"/>
<evidence type="ECO:0000256" key="4">
    <source>
        <dbReference type="ARBA" id="ARBA00022605"/>
    </source>
</evidence>
<comment type="pathway">
    <text evidence="2 8">Amino-acid biosynthesis; L-tryptophan biosynthesis; L-tryptophan from chorismate: step 3/5.</text>
</comment>
<keyword evidence="11" id="KW-1185">Reference proteome</keyword>
<proteinExistence type="inferred from homology"/>
<sequence>MTAKVKTRTKICGIRSSEEIELAAFYGADAVGFITEVPVESPRKLDSDTAAYLVSRVPETLSSVLVIMPENADTALGLIEKIKPDIVQIHSRLPLLELEIIKEKTGIPIIKTLSVPAQGEASSESPGNPASTSSLFEEVSLLEDAEIVDSILLDSARPEKPGGTGCVHDWTLSRRISEETQLPLILAGGLKPENVREAVRVVSPYAVDTASGVETCGKKDAVKIKSFIEEVRCANAFL</sequence>
<evidence type="ECO:0000256" key="5">
    <source>
        <dbReference type="ARBA" id="ARBA00022822"/>
    </source>
</evidence>
<dbReference type="SUPFAM" id="SSF51366">
    <property type="entry name" value="Ribulose-phoshate binding barrel"/>
    <property type="match status" value="1"/>
</dbReference>
<dbReference type="HAMAP" id="MF_00135">
    <property type="entry name" value="PRAI"/>
    <property type="match status" value="1"/>
</dbReference>